<gene>
    <name evidence="1" type="ORF">DKX38_025470</name>
</gene>
<keyword evidence="2" id="KW-1185">Reference proteome</keyword>
<protein>
    <submittedName>
        <fullName evidence="1">Uncharacterized protein</fullName>
    </submittedName>
</protein>
<dbReference type="EMBL" id="VDCV01000016">
    <property type="protein sequence ID" value="KAB5521151.1"/>
    <property type="molecule type" value="Genomic_DNA"/>
</dbReference>
<reference evidence="2" key="1">
    <citation type="journal article" date="2019" name="Gigascience">
        <title>De novo genome assembly of the endangered Acer yangbiense, a plant species with extremely small populations endemic to Yunnan Province, China.</title>
        <authorList>
            <person name="Yang J."/>
            <person name="Wariss H.M."/>
            <person name="Tao L."/>
            <person name="Zhang R."/>
            <person name="Yun Q."/>
            <person name="Hollingsworth P."/>
            <person name="Dao Z."/>
            <person name="Luo G."/>
            <person name="Guo H."/>
            <person name="Ma Y."/>
            <person name="Sun W."/>
        </authorList>
    </citation>
    <scope>NUCLEOTIDE SEQUENCE [LARGE SCALE GENOMIC DNA]</scope>
    <source>
        <strain evidence="2">cv. br00</strain>
    </source>
</reference>
<proteinExistence type="predicted"/>
<evidence type="ECO:0000313" key="2">
    <source>
        <dbReference type="Proteomes" id="UP000326939"/>
    </source>
</evidence>
<dbReference type="SUPFAM" id="SSF55418">
    <property type="entry name" value="eIF4e-like"/>
    <property type="match status" value="1"/>
</dbReference>
<comment type="caution">
    <text evidence="1">The sequence shown here is derived from an EMBL/GenBank/DDBJ whole genome shotgun (WGS) entry which is preliminary data.</text>
</comment>
<sequence length="314" mass="35865">MHCLEFSSDGQRQPGIGRDEFDRYCVIVHIVGAARWTYKTLVVAVMNTQILRTWRQNMGQNRGYSTMGDDCPLLIGRQRYPHQDFRLFLNLEPVWYFEETPNPNAKDDLEGEIASGGVTNLRPRNQNHTHLNFNGLSGSIIHVPNPNKPLGVSLWAPSVLLLLLRSFGGCRFFSFALLNFLACFVDLYLMTELLLHRLQLYIAADFVCSLFFCSGWQWLDSKFDRGAEICGAIVSVRTREERIARWTKNDSNEAAQVNGNCFLSRFAAKEDIGFMQRKTQKSLALYDLYSLLFIGGSESFHYAGHRGDGEWRKA</sequence>
<organism evidence="1 2">
    <name type="scientific">Salix brachista</name>
    <dbReference type="NCBI Taxonomy" id="2182728"/>
    <lineage>
        <taxon>Eukaryota</taxon>
        <taxon>Viridiplantae</taxon>
        <taxon>Streptophyta</taxon>
        <taxon>Embryophyta</taxon>
        <taxon>Tracheophyta</taxon>
        <taxon>Spermatophyta</taxon>
        <taxon>Magnoliopsida</taxon>
        <taxon>eudicotyledons</taxon>
        <taxon>Gunneridae</taxon>
        <taxon>Pentapetalae</taxon>
        <taxon>rosids</taxon>
        <taxon>fabids</taxon>
        <taxon>Malpighiales</taxon>
        <taxon>Salicaceae</taxon>
        <taxon>Saliceae</taxon>
        <taxon>Salix</taxon>
    </lineage>
</organism>
<accession>A0A5N5JP14</accession>
<dbReference type="InterPro" id="IPR023398">
    <property type="entry name" value="TIF_eIF4e-like"/>
</dbReference>
<dbReference type="AlphaFoldDB" id="A0A5N5JP14"/>
<dbReference type="Proteomes" id="UP000326939">
    <property type="component" value="Chromosome 16"/>
</dbReference>
<evidence type="ECO:0000313" key="1">
    <source>
        <dbReference type="EMBL" id="KAB5521151.1"/>
    </source>
</evidence>
<name>A0A5N5JP14_9ROSI</name>
<dbReference type="Gene3D" id="3.30.760.10">
    <property type="entry name" value="RNA Cap, Translation Initiation Factor Eif4e"/>
    <property type="match status" value="1"/>
</dbReference>